<keyword evidence="5" id="KW-1185">Reference proteome</keyword>
<keyword evidence="2" id="KW-1133">Transmembrane helix</keyword>
<comment type="caution">
    <text evidence="4">The sequence shown here is derived from an EMBL/GenBank/DDBJ whole genome shotgun (WGS) entry which is preliminary data.</text>
</comment>
<evidence type="ECO:0000256" key="2">
    <source>
        <dbReference type="SAM" id="Phobius"/>
    </source>
</evidence>
<dbReference type="RefSeq" id="WP_227733667.1">
    <property type="nucleotide sequence ID" value="NZ_JAJEPV010000037.1"/>
</dbReference>
<keyword evidence="2" id="KW-0472">Membrane</keyword>
<evidence type="ECO:0000256" key="3">
    <source>
        <dbReference type="SAM" id="SignalP"/>
    </source>
</evidence>
<gene>
    <name evidence="4" type="ORF">LKD75_13575</name>
</gene>
<dbReference type="EMBL" id="JAJEPV010000037">
    <property type="protein sequence ID" value="MCC2120604.1"/>
    <property type="molecule type" value="Genomic_DNA"/>
</dbReference>
<keyword evidence="2" id="KW-0812">Transmembrane</keyword>
<name>A0AAE3A1H9_9FIRM</name>
<evidence type="ECO:0000313" key="4">
    <source>
        <dbReference type="EMBL" id="MCC2120604.1"/>
    </source>
</evidence>
<evidence type="ECO:0000313" key="5">
    <source>
        <dbReference type="Proteomes" id="UP001197795"/>
    </source>
</evidence>
<feature type="region of interest" description="Disordered" evidence="1">
    <location>
        <begin position="355"/>
        <end position="376"/>
    </location>
</feature>
<feature type="compositionally biased region" description="Low complexity" evidence="1">
    <location>
        <begin position="355"/>
        <end position="367"/>
    </location>
</feature>
<proteinExistence type="predicted"/>
<feature type="signal peptide" evidence="3">
    <location>
        <begin position="1"/>
        <end position="28"/>
    </location>
</feature>
<feature type="chain" id="PRO_5042071808" evidence="3">
    <location>
        <begin position="29"/>
        <end position="513"/>
    </location>
</feature>
<dbReference type="Proteomes" id="UP001197795">
    <property type="component" value="Unassembled WGS sequence"/>
</dbReference>
<organism evidence="4 5">
    <name type="scientific">Waltera acetigignens</name>
    <dbReference type="NCBI Taxonomy" id="2981769"/>
    <lineage>
        <taxon>Bacteria</taxon>
        <taxon>Bacillati</taxon>
        <taxon>Bacillota</taxon>
        <taxon>Clostridia</taxon>
        <taxon>Lachnospirales</taxon>
        <taxon>Lachnospiraceae</taxon>
        <taxon>Waltera</taxon>
    </lineage>
</organism>
<sequence>MKKILQRIGLLAAAVLLLWGWQGMNAKADDYTGNWTVDRTGLKNCHIMLSTMIDSKMYDCFSIYPGDDSYNGKEYWFLTAPKVVYSTDDVNEIEASATYDSVQQCYYYRLPNHGTGKIVMTGEAVNLEFHSSLSEPAQLVSNDEKSYFLYDLKINSYYDFSKVNVSFNFYDGAGYRADDIFDAKIINYSEDNRTATVKISYKTENCTKVAGYKVYAKAVYDDPQGDEHRKTDIMSFNVGTVDRTISSLDMVVTPPVAGQPLPKKWQINTEGITDVTKNSILWLKEGNENEAAIGNAEPNTTYYAILTLVAERGYKFNHDSIWIVTNPQVEYTSIDLAEGRYLTLKYTFTTGEITNTTDNTDTSASDSGTDDSQEDPYKIIEGTKGTWNGSTTEGLTIRGDGDFAKFAGVRVDGNWIPSAHYEAKSGSTIVTLKPSYLASLSEGEHTVDTMWIDDSASTTFTVAANTAAAQPELDSVPKTGEGVMGWMPEVLLFAAAGLVTFGGLLCRRSKIQL</sequence>
<feature type="transmembrane region" description="Helical" evidence="2">
    <location>
        <begin position="486"/>
        <end position="506"/>
    </location>
</feature>
<evidence type="ECO:0000256" key="1">
    <source>
        <dbReference type="SAM" id="MobiDB-lite"/>
    </source>
</evidence>
<accession>A0AAE3A1H9</accession>
<dbReference type="AlphaFoldDB" id="A0AAE3A1H9"/>
<protein>
    <submittedName>
        <fullName evidence="4">Uncharacterized protein</fullName>
    </submittedName>
</protein>
<keyword evidence="3" id="KW-0732">Signal</keyword>
<reference evidence="4 5" key="1">
    <citation type="submission" date="2021-10" db="EMBL/GenBank/DDBJ databases">
        <title>Anaerobic single-cell dispensing facilitates the cultivation of human gut bacteria.</title>
        <authorList>
            <person name="Afrizal A."/>
        </authorList>
    </citation>
    <scope>NUCLEOTIDE SEQUENCE [LARGE SCALE GENOMIC DNA]</scope>
    <source>
        <strain evidence="4 5">CLA-AA-H273</strain>
    </source>
</reference>